<evidence type="ECO:0000256" key="5">
    <source>
        <dbReference type="ARBA" id="ARBA00022801"/>
    </source>
</evidence>
<name>A0A914W263_9BILA</name>
<proteinExistence type="inferred from homology"/>
<dbReference type="Gene3D" id="3.90.190.10">
    <property type="entry name" value="Protein tyrosine phosphatase superfamily"/>
    <property type="match status" value="1"/>
</dbReference>
<evidence type="ECO:0000256" key="4">
    <source>
        <dbReference type="ARBA" id="ARBA00022553"/>
    </source>
</evidence>
<dbReference type="EC" id="3.1.3.48" evidence="2"/>
<dbReference type="PROSITE" id="PS50055">
    <property type="entry name" value="TYR_PHOSPHATASE_PTP"/>
    <property type="match status" value="1"/>
</dbReference>
<feature type="compositionally biased region" description="Basic and acidic residues" evidence="8">
    <location>
        <begin position="392"/>
        <end position="410"/>
    </location>
</feature>
<evidence type="ECO:0000259" key="9">
    <source>
        <dbReference type="PROSITE" id="PS50055"/>
    </source>
</evidence>
<dbReference type="Pfam" id="PF00102">
    <property type="entry name" value="Y_phosphatase"/>
    <property type="match status" value="1"/>
</dbReference>
<dbReference type="GO" id="GO:0004726">
    <property type="term" value="F:non-membrane spanning protein tyrosine phosphatase activity"/>
    <property type="evidence" value="ECO:0007669"/>
    <property type="project" value="InterPro"/>
</dbReference>
<sequence length="548" mass="61915">MKPYYVVISCHRFRELTHHLLIELGRSTFSTLHHQATATYPRDDMNGNKPDESDVTLMKRQRMTEVMKALVRDVEERTPDSYNREFYDIRDAQEEFKISKEFSCSAGVSRANASKNRFRDILPYDTTRVVLSAASDDEMIPTEDDDYINASNIIGAEGTISYIASQGPVPHTVNDFWKMILQHKIEQIVMLCNLIEDERVKCEKYWPDAGETMTYANTNITLLREEKPHDEYVVRSLNLEQTDASGKKIVRVIRQFHYIQWPDHGCPETVEPLLDMLDLMHSYERPPYANTILVHCSAGCGRTGTIIALDIAKTHLKLGTLPENYKVYDAVLELRRQRASMVQSKNQYEFLHRALAALFTKQLEMLDEHPYMNWPVGDGEGEHVAEIGVAELPKREENGSSPRESERSSKEIPSSLPPPSLPPPSLVPTPVVPVVITPVEKNNKMTSLPNEASPPFTMLDNKEVPDWPNEPTLKPNGQEPMPWPDVISQTLISLRAVSFCYVCVPLRTFLFADGVGEGGGAIGRPPLKLREPVRYVGGVLAGRAEKGD</sequence>
<dbReference type="PROSITE" id="PS00383">
    <property type="entry name" value="TYR_PHOSPHATASE_1"/>
    <property type="match status" value="1"/>
</dbReference>
<dbReference type="WBParaSite" id="PSAMB.scaffold3067size33307.g20307.t1">
    <property type="protein sequence ID" value="PSAMB.scaffold3067size33307.g20307.t1"/>
    <property type="gene ID" value="PSAMB.scaffold3067size33307.g20307"/>
</dbReference>
<dbReference type="SUPFAM" id="SSF52799">
    <property type="entry name" value="(Phosphotyrosine protein) phosphatases II"/>
    <property type="match status" value="1"/>
</dbReference>
<dbReference type="InterPro" id="IPR000242">
    <property type="entry name" value="PTP_cat"/>
</dbReference>
<keyword evidence="6" id="KW-0904">Protein phosphatase</keyword>
<dbReference type="PROSITE" id="PS50056">
    <property type="entry name" value="TYR_PHOSPHATASE_2"/>
    <property type="match status" value="1"/>
</dbReference>
<feature type="compositionally biased region" description="Pro residues" evidence="8">
    <location>
        <begin position="415"/>
        <end position="428"/>
    </location>
</feature>
<evidence type="ECO:0000313" key="11">
    <source>
        <dbReference type="Proteomes" id="UP000887566"/>
    </source>
</evidence>
<dbReference type="SMART" id="SM00404">
    <property type="entry name" value="PTPc_motif"/>
    <property type="match status" value="1"/>
</dbReference>
<evidence type="ECO:0000313" key="12">
    <source>
        <dbReference type="WBParaSite" id="PSAMB.scaffold3067size33307.g20307.t1"/>
    </source>
</evidence>
<dbReference type="InterPro" id="IPR000387">
    <property type="entry name" value="Tyr_Pase_dom"/>
</dbReference>
<keyword evidence="4" id="KW-0597">Phosphoprotein</keyword>
<dbReference type="InterPro" id="IPR003595">
    <property type="entry name" value="Tyr_Pase_cat"/>
</dbReference>
<dbReference type="InterPro" id="IPR029021">
    <property type="entry name" value="Prot-tyrosine_phosphatase-like"/>
</dbReference>
<dbReference type="InterPro" id="IPR047170">
    <property type="entry name" value="PTN12/18/22"/>
</dbReference>
<evidence type="ECO:0000256" key="6">
    <source>
        <dbReference type="ARBA" id="ARBA00022912"/>
    </source>
</evidence>
<keyword evidence="3" id="KW-0963">Cytoplasm</keyword>
<dbReference type="PRINTS" id="PR00700">
    <property type="entry name" value="PRTYPHPHTASE"/>
</dbReference>
<dbReference type="PANTHER" id="PTHR45983">
    <property type="entry name" value="TYROSINE PHOSPHATSE N18, PUTATIVE-RELATED"/>
    <property type="match status" value="1"/>
</dbReference>
<comment type="subcellular location">
    <subcellularLocation>
        <location evidence="1">Cytoplasm</location>
    </subcellularLocation>
</comment>
<dbReference type="GO" id="GO:0005634">
    <property type="term" value="C:nucleus"/>
    <property type="evidence" value="ECO:0007669"/>
    <property type="project" value="TreeGrafter"/>
</dbReference>
<evidence type="ECO:0000256" key="1">
    <source>
        <dbReference type="ARBA" id="ARBA00004496"/>
    </source>
</evidence>
<keyword evidence="5" id="KW-0378">Hydrolase</keyword>
<reference evidence="12" key="1">
    <citation type="submission" date="2022-11" db="UniProtKB">
        <authorList>
            <consortium name="WormBaseParasite"/>
        </authorList>
    </citation>
    <scope>IDENTIFICATION</scope>
</reference>
<dbReference type="FunFam" id="3.90.190.10:FF:000045">
    <property type="entry name" value="Tyrosine-protein phosphatase non-receptor type 12"/>
    <property type="match status" value="1"/>
</dbReference>
<feature type="domain" description="Tyrosine-protein phosphatase" evidence="9">
    <location>
        <begin position="82"/>
        <end position="358"/>
    </location>
</feature>
<organism evidence="11 12">
    <name type="scientific">Plectus sambesii</name>
    <dbReference type="NCBI Taxonomy" id="2011161"/>
    <lineage>
        <taxon>Eukaryota</taxon>
        <taxon>Metazoa</taxon>
        <taxon>Ecdysozoa</taxon>
        <taxon>Nematoda</taxon>
        <taxon>Chromadorea</taxon>
        <taxon>Plectida</taxon>
        <taxon>Plectina</taxon>
        <taxon>Plectoidea</taxon>
        <taxon>Plectidae</taxon>
        <taxon>Plectus</taxon>
    </lineage>
</organism>
<dbReference type="GO" id="GO:0005737">
    <property type="term" value="C:cytoplasm"/>
    <property type="evidence" value="ECO:0007669"/>
    <property type="project" value="UniProtKB-SubCell"/>
</dbReference>
<feature type="region of interest" description="Disordered" evidence="8">
    <location>
        <begin position="390"/>
        <end position="428"/>
    </location>
</feature>
<dbReference type="SMART" id="SM00194">
    <property type="entry name" value="PTPc"/>
    <property type="match status" value="1"/>
</dbReference>
<accession>A0A914W263</accession>
<feature type="domain" description="Tyrosine specific protein phosphatases" evidence="10">
    <location>
        <begin position="274"/>
        <end position="349"/>
    </location>
</feature>
<evidence type="ECO:0000256" key="7">
    <source>
        <dbReference type="ARBA" id="ARBA00034734"/>
    </source>
</evidence>
<comment type="similarity">
    <text evidence="7">Belongs to the protein-tyrosine phosphatase family. Non-receptor class 4 subfamily.</text>
</comment>
<evidence type="ECO:0000259" key="10">
    <source>
        <dbReference type="PROSITE" id="PS50056"/>
    </source>
</evidence>
<keyword evidence="11" id="KW-1185">Reference proteome</keyword>
<evidence type="ECO:0000256" key="3">
    <source>
        <dbReference type="ARBA" id="ARBA00022490"/>
    </source>
</evidence>
<dbReference type="Proteomes" id="UP000887566">
    <property type="component" value="Unplaced"/>
</dbReference>
<dbReference type="InterPro" id="IPR016130">
    <property type="entry name" value="Tyr_Pase_AS"/>
</dbReference>
<dbReference type="AlphaFoldDB" id="A0A914W263"/>
<dbReference type="PANTHER" id="PTHR45983:SF2">
    <property type="entry name" value="PROTEIN-TYROSINE-PHOSPHATASE"/>
    <property type="match status" value="1"/>
</dbReference>
<protein>
    <recommendedName>
        <fullName evidence="2">protein-tyrosine-phosphatase</fullName>
        <ecNumber evidence="2">3.1.3.48</ecNumber>
    </recommendedName>
</protein>
<evidence type="ECO:0000256" key="2">
    <source>
        <dbReference type="ARBA" id="ARBA00013064"/>
    </source>
</evidence>
<evidence type="ECO:0000256" key="8">
    <source>
        <dbReference type="SAM" id="MobiDB-lite"/>
    </source>
</evidence>